<name>U9TV67_RHIID</name>
<organism evidence="1">
    <name type="scientific">Rhizophagus irregularis (strain DAOM 181602 / DAOM 197198 / MUCL 43194)</name>
    <name type="common">Arbuscular mycorrhizal fungus</name>
    <name type="synonym">Glomus intraradices</name>
    <dbReference type="NCBI Taxonomy" id="747089"/>
    <lineage>
        <taxon>Eukaryota</taxon>
        <taxon>Fungi</taxon>
        <taxon>Fungi incertae sedis</taxon>
        <taxon>Mucoromycota</taxon>
        <taxon>Glomeromycotina</taxon>
        <taxon>Glomeromycetes</taxon>
        <taxon>Glomerales</taxon>
        <taxon>Glomeraceae</taxon>
        <taxon>Rhizophagus</taxon>
    </lineage>
</organism>
<dbReference type="VEuPathDB" id="FungiDB:RhiirFUN_014633"/>
<protein>
    <submittedName>
        <fullName evidence="1">Uncharacterized protein</fullName>
    </submittedName>
</protein>
<evidence type="ECO:0000313" key="1">
    <source>
        <dbReference type="EMBL" id="ESA11317.1"/>
    </source>
</evidence>
<gene>
    <name evidence="1" type="ORF">GLOINDRAFT_96890</name>
</gene>
<dbReference type="AlphaFoldDB" id="U9TV67"/>
<reference evidence="1" key="1">
    <citation type="submission" date="2013-07" db="EMBL/GenBank/DDBJ databases">
        <title>The genome of an arbuscular mycorrhizal fungus provides insights into the evolution of the oldest plant symbiosis.</title>
        <authorList>
            <consortium name="DOE Joint Genome Institute"/>
            <person name="Tisserant E."/>
            <person name="Malbreil M."/>
            <person name="Kuo A."/>
            <person name="Kohler A."/>
            <person name="Symeonidi A."/>
            <person name="Balestrini R."/>
            <person name="Charron P."/>
            <person name="Duensing N."/>
            <person name="Frei-dit-Frey N."/>
            <person name="Gianinazzi-Pearson V."/>
            <person name="Gilbert B."/>
            <person name="Handa Y."/>
            <person name="Hijri M."/>
            <person name="Kaul R."/>
            <person name="Kawaguchi M."/>
            <person name="Krajinski F."/>
            <person name="Lammers P."/>
            <person name="Lapierre D."/>
            <person name="Masclaux F.G."/>
            <person name="Murat C."/>
            <person name="Morin E."/>
            <person name="Ndikumana S."/>
            <person name="Pagni M."/>
            <person name="Petitpierre D."/>
            <person name="Requena N."/>
            <person name="Rosikiewicz P."/>
            <person name="Riley R."/>
            <person name="Saito K."/>
            <person name="San Clemente H."/>
            <person name="Shapiro H."/>
            <person name="van Tuinen D."/>
            <person name="Becard G."/>
            <person name="Bonfante P."/>
            <person name="Paszkowski U."/>
            <person name="Shachar-Hill Y."/>
            <person name="Young J.P."/>
            <person name="Sanders I.R."/>
            <person name="Henrissat B."/>
            <person name="Rensing S.A."/>
            <person name="Grigoriev I.V."/>
            <person name="Corradi N."/>
            <person name="Roux C."/>
            <person name="Martin F."/>
        </authorList>
    </citation>
    <scope>NUCLEOTIDE SEQUENCE</scope>
    <source>
        <strain evidence="1">DAOM 197198</strain>
    </source>
</reference>
<sequence>MKSLFDFYVISEGLGRYFIIMEVNKDFLSPHISKVEFSRPATKELGIVAAEKLGHWLAKNGLVKIVKMAKWLYGICFGHKNEPNSHISKYVIESQKLASFFNEFARCITR</sequence>
<proteinExistence type="predicted"/>
<dbReference type="HOGENOM" id="CLU_2172382_0_0_1"/>
<dbReference type="EMBL" id="KI286140">
    <property type="protein sequence ID" value="ESA11317.1"/>
    <property type="molecule type" value="Genomic_DNA"/>
</dbReference>
<accession>U9TV67</accession>